<accession>A0A822GBM1</accession>
<gene>
    <name evidence="2" type="ORF">QYT958_LOCUS47779</name>
</gene>
<organism evidence="2 3">
    <name type="scientific">Rotaria socialis</name>
    <dbReference type="NCBI Taxonomy" id="392032"/>
    <lineage>
        <taxon>Eukaryota</taxon>
        <taxon>Metazoa</taxon>
        <taxon>Spiralia</taxon>
        <taxon>Gnathifera</taxon>
        <taxon>Rotifera</taxon>
        <taxon>Eurotatoria</taxon>
        <taxon>Bdelloidea</taxon>
        <taxon>Philodinida</taxon>
        <taxon>Philodinidae</taxon>
        <taxon>Rotaria</taxon>
    </lineage>
</organism>
<feature type="non-terminal residue" evidence="2">
    <location>
        <position position="59"/>
    </location>
</feature>
<evidence type="ECO:0000313" key="2">
    <source>
        <dbReference type="EMBL" id="CAF5142041.1"/>
    </source>
</evidence>
<dbReference type="EMBL" id="CAJOBR010091869">
    <property type="protein sequence ID" value="CAF5142041.1"/>
    <property type="molecule type" value="Genomic_DNA"/>
</dbReference>
<reference evidence="2" key="1">
    <citation type="submission" date="2021-02" db="EMBL/GenBank/DDBJ databases">
        <authorList>
            <person name="Nowell W R."/>
        </authorList>
    </citation>
    <scope>NUCLEOTIDE SEQUENCE</scope>
</reference>
<dbReference type="AlphaFoldDB" id="A0A822GBM1"/>
<dbReference type="Proteomes" id="UP000663848">
    <property type="component" value="Unassembled WGS sequence"/>
</dbReference>
<evidence type="ECO:0000256" key="1">
    <source>
        <dbReference type="SAM" id="MobiDB-lite"/>
    </source>
</evidence>
<feature type="region of interest" description="Disordered" evidence="1">
    <location>
        <begin position="1"/>
        <end position="22"/>
    </location>
</feature>
<proteinExistence type="predicted"/>
<protein>
    <submittedName>
        <fullName evidence="2">Uncharacterized protein</fullName>
    </submittedName>
</protein>
<name>A0A822GBM1_9BILA</name>
<comment type="caution">
    <text evidence="2">The sequence shown here is derived from an EMBL/GenBank/DDBJ whole genome shotgun (WGS) entry which is preliminary data.</text>
</comment>
<sequence length="59" mass="6388">GIGSRRRTSTIETLPQTPAPHISLHDGSVAEMAQKEVILQPSSLIAEVYSWKSLSMGQP</sequence>
<feature type="non-terminal residue" evidence="2">
    <location>
        <position position="1"/>
    </location>
</feature>
<evidence type="ECO:0000313" key="3">
    <source>
        <dbReference type="Proteomes" id="UP000663848"/>
    </source>
</evidence>